<dbReference type="EMBL" id="CAJNYU010002755">
    <property type="protein sequence ID" value="CAF3598339.1"/>
    <property type="molecule type" value="Genomic_DNA"/>
</dbReference>
<name>A0A818N2N2_9BILA</name>
<feature type="transmembrane region" description="Helical" evidence="1">
    <location>
        <begin position="40"/>
        <end position="63"/>
    </location>
</feature>
<comment type="caution">
    <text evidence="3">The sequence shown here is derived from an EMBL/GenBank/DDBJ whole genome shotgun (WGS) entry which is preliminary data.</text>
</comment>
<accession>A0A818N2N2</accession>
<dbReference type="Proteomes" id="UP000663825">
    <property type="component" value="Unassembled WGS sequence"/>
</dbReference>
<organism evidence="3 5">
    <name type="scientific">Rotaria socialis</name>
    <dbReference type="NCBI Taxonomy" id="392032"/>
    <lineage>
        <taxon>Eukaryota</taxon>
        <taxon>Metazoa</taxon>
        <taxon>Spiralia</taxon>
        <taxon>Gnathifera</taxon>
        <taxon>Rotifera</taxon>
        <taxon>Eurotatoria</taxon>
        <taxon>Bdelloidea</taxon>
        <taxon>Philodinida</taxon>
        <taxon>Philodinidae</taxon>
        <taxon>Rotaria</taxon>
    </lineage>
</organism>
<gene>
    <name evidence="3" type="ORF">FME351_LOCUS21819</name>
    <name evidence="2" type="ORF">TIS948_LOCUS4283</name>
    <name evidence="4" type="ORF">TSG867_LOCUS1231</name>
</gene>
<dbReference type="AlphaFoldDB" id="A0A818N2N2"/>
<evidence type="ECO:0000313" key="4">
    <source>
        <dbReference type="EMBL" id="CAF4220099.1"/>
    </source>
</evidence>
<keyword evidence="1" id="KW-1133">Transmembrane helix</keyword>
<evidence type="ECO:0000313" key="2">
    <source>
        <dbReference type="EMBL" id="CAF3055871.1"/>
    </source>
</evidence>
<dbReference type="Gene3D" id="1.20.1070.10">
    <property type="entry name" value="Rhodopsin 7-helix transmembrane proteins"/>
    <property type="match status" value="1"/>
</dbReference>
<reference evidence="3" key="1">
    <citation type="submission" date="2021-02" db="EMBL/GenBank/DDBJ databases">
        <authorList>
            <person name="Nowell W R."/>
        </authorList>
    </citation>
    <scope>NUCLEOTIDE SEQUENCE</scope>
</reference>
<keyword evidence="1" id="KW-0472">Membrane</keyword>
<dbReference type="EMBL" id="CAJOBQ010000026">
    <property type="protein sequence ID" value="CAF4220099.1"/>
    <property type="molecule type" value="Genomic_DNA"/>
</dbReference>
<evidence type="ECO:0000313" key="5">
    <source>
        <dbReference type="Proteomes" id="UP000663869"/>
    </source>
</evidence>
<feature type="transmembrane region" description="Helical" evidence="1">
    <location>
        <begin position="83"/>
        <end position="102"/>
    </location>
</feature>
<keyword evidence="1" id="KW-0812">Transmembrane</keyword>
<protein>
    <submittedName>
        <fullName evidence="3">Uncharacterized protein</fullName>
    </submittedName>
</protein>
<proteinExistence type="predicted"/>
<feature type="transmembrane region" description="Helical" evidence="1">
    <location>
        <begin position="122"/>
        <end position="147"/>
    </location>
</feature>
<evidence type="ECO:0000256" key="1">
    <source>
        <dbReference type="SAM" id="Phobius"/>
    </source>
</evidence>
<dbReference type="OrthoDB" id="10356346at2759"/>
<sequence>MYVYGAFIYPCENHFDYHQVCCAGLCFAIENRVLGLFDQFAHTLILSTLIVIVNLGLCCRVVLQKHQRMRRSMEWRQHRKMIIQFVSVAVLYMSSYLTYGSLQCYQLINGPTNLSTTIQQLYFFYLSYLVGLLHPFACLIGMPEVYWRRFCAEKRRILLHLTTRPIRIVPAFI</sequence>
<dbReference type="EMBL" id="CAJNXB010000452">
    <property type="protein sequence ID" value="CAF3055871.1"/>
    <property type="molecule type" value="Genomic_DNA"/>
</dbReference>
<dbReference type="Proteomes" id="UP000663862">
    <property type="component" value="Unassembled WGS sequence"/>
</dbReference>
<evidence type="ECO:0000313" key="3">
    <source>
        <dbReference type="EMBL" id="CAF3598339.1"/>
    </source>
</evidence>
<dbReference type="Proteomes" id="UP000663869">
    <property type="component" value="Unassembled WGS sequence"/>
</dbReference>